<evidence type="ECO:0000313" key="2">
    <source>
        <dbReference type="EMBL" id="MBB2148645.1"/>
    </source>
</evidence>
<feature type="chain" id="PRO_5045088399" evidence="1">
    <location>
        <begin position="19"/>
        <end position="406"/>
    </location>
</feature>
<reference evidence="2 3" key="1">
    <citation type="submission" date="2019-11" db="EMBL/GenBank/DDBJ databases">
        <title>Description of Pedobacter sp. LMG 31462T.</title>
        <authorList>
            <person name="Carlier A."/>
            <person name="Qi S."/>
            <person name="Vandamme P."/>
        </authorList>
    </citation>
    <scope>NUCLEOTIDE SEQUENCE [LARGE SCALE GENOMIC DNA]</scope>
    <source>
        <strain evidence="2 3">LMG 31462</strain>
    </source>
</reference>
<accession>A0ABR6ETQ7</accession>
<dbReference type="RefSeq" id="WP_182954824.1">
    <property type="nucleotide sequence ID" value="NZ_WNXC01000001.1"/>
</dbReference>
<organism evidence="2 3">
    <name type="scientific">Pedobacter gandavensis</name>
    <dbReference type="NCBI Taxonomy" id="2679963"/>
    <lineage>
        <taxon>Bacteria</taxon>
        <taxon>Pseudomonadati</taxon>
        <taxon>Bacteroidota</taxon>
        <taxon>Sphingobacteriia</taxon>
        <taxon>Sphingobacteriales</taxon>
        <taxon>Sphingobacteriaceae</taxon>
        <taxon>Pedobacter</taxon>
    </lineage>
</organism>
<comment type="caution">
    <text evidence="2">The sequence shown here is derived from an EMBL/GenBank/DDBJ whole genome shotgun (WGS) entry which is preliminary data.</text>
</comment>
<evidence type="ECO:0000256" key="1">
    <source>
        <dbReference type="SAM" id="SignalP"/>
    </source>
</evidence>
<dbReference type="EMBL" id="WNXC01000001">
    <property type="protein sequence ID" value="MBB2148645.1"/>
    <property type="molecule type" value="Genomic_DNA"/>
</dbReference>
<gene>
    <name evidence="2" type="ORF">GM920_06945</name>
</gene>
<keyword evidence="1" id="KW-0732">Signal</keyword>
<proteinExistence type="predicted"/>
<keyword evidence="3" id="KW-1185">Reference proteome</keyword>
<name>A0ABR6ETQ7_9SPHI</name>
<sequence>MKKTLLYFVLLFPLYTFSQQVTDPFKIGGKLIEAGNYLGARDTVLKIKNAYYLAHQLQENVAPPTLEDQALAFFGSLVGDTYTLNWKRSKLRAMKGEGVNFSPAIDYIIKASKDQQVVMINEDHNTPKHRLLSYNLLEDFYALGYRYLAVEALENDSSCINLGYPQIKSGFYTQEPNMGNLLKKALKLGFKLVPYESTDETEYDGKSESYLDNIREVNQAKNLYHILEKDPQAKILVHAGHGHIWEKGGDIIFMAEYFRILSGINPLTINQSINSMDEFKEKLDSAINIPYVVLDKNNKPKISAGDEIGSYDLLVAWPSPQEAYGRKDYTLSKKGTHLHLITVNKKDIDNLVQVVSLDPKNDIPVDQFVVTKNTLKYGLALEKGQYYLQIVDKNGHVSRKEKINIL</sequence>
<protein>
    <submittedName>
        <fullName evidence="2">Uncharacterized protein</fullName>
    </submittedName>
</protein>
<feature type="signal peptide" evidence="1">
    <location>
        <begin position="1"/>
        <end position="18"/>
    </location>
</feature>
<evidence type="ECO:0000313" key="3">
    <source>
        <dbReference type="Proteomes" id="UP000636110"/>
    </source>
</evidence>
<dbReference type="Proteomes" id="UP000636110">
    <property type="component" value="Unassembled WGS sequence"/>
</dbReference>